<evidence type="ECO:0000313" key="1">
    <source>
        <dbReference type="EMBL" id="OWP63274.1"/>
    </source>
</evidence>
<keyword evidence="2" id="KW-1185">Reference proteome</keyword>
<dbReference type="AlphaFoldDB" id="A0A2D0AFX0"/>
<dbReference type="Proteomes" id="UP000197277">
    <property type="component" value="Unassembled WGS sequence"/>
</dbReference>
<gene>
    <name evidence="1" type="ORF">CDA63_09615</name>
</gene>
<protein>
    <recommendedName>
        <fullName evidence="3">STAS/SEC14 domain-containing protein</fullName>
    </recommendedName>
</protein>
<accession>A0A2D0AFX0</accession>
<sequence length="142" mass="16266">MNPSLLRSEELSIDYRSDLNVLLVRWLTDATPSQLRQHYAALLAAAQQVGCTHWLLDVRRRFTPNPETSRWAAEEWMPTALAALHPRPVYIACLLAPLRATQFSPDEAINTAITANLEAVRQAYHFETFTDEGEAMRWLQQF</sequence>
<evidence type="ECO:0000313" key="2">
    <source>
        <dbReference type="Proteomes" id="UP000197277"/>
    </source>
</evidence>
<organism evidence="1 2">
    <name type="scientific">Hymenobacter amundsenii</name>
    <dbReference type="NCBI Taxonomy" id="2006685"/>
    <lineage>
        <taxon>Bacteria</taxon>
        <taxon>Pseudomonadati</taxon>
        <taxon>Bacteroidota</taxon>
        <taxon>Cytophagia</taxon>
        <taxon>Cytophagales</taxon>
        <taxon>Hymenobacteraceae</taxon>
        <taxon>Hymenobacter</taxon>
    </lineage>
</organism>
<proteinExistence type="predicted"/>
<dbReference type="OrthoDB" id="884362at2"/>
<reference evidence="1 2" key="1">
    <citation type="submission" date="2017-06" db="EMBL/GenBank/DDBJ databases">
        <title>Hymenobacter amundsenii sp. nov. isolated from regoliths in Antarctica.</title>
        <authorList>
            <person name="Sedlacek I."/>
            <person name="Kralova S."/>
            <person name="Pantucek R."/>
            <person name="Svec P."/>
            <person name="Holochova P."/>
            <person name="Stankova E."/>
            <person name="Vrbovska V."/>
            <person name="Busse H.-J."/>
        </authorList>
    </citation>
    <scope>NUCLEOTIDE SEQUENCE [LARGE SCALE GENOMIC DNA]</scope>
    <source>
        <strain evidence="1 2">CCM 8682</strain>
    </source>
</reference>
<dbReference type="RefSeq" id="WP_088464241.1">
    <property type="nucleotide sequence ID" value="NZ_NIRR01000013.1"/>
</dbReference>
<name>A0A2D0AFX0_9BACT</name>
<evidence type="ECO:0008006" key="3">
    <source>
        <dbReference type="Google" id="ProtNLM"/>
    </source>
</evidence>
<dbReference type="EMBL" id="NIRR01000013">
    <property type="protein sequence ID" value="OWP63274.1"/>
    <property type="molecule type" value="Genomic_DNA"/>
</dbReference>
<comment type="caution">
    <text evidence="1">The sequence shown here is derived from an EMBL/GenBank/DDBJ whole genome shotgun (WGS) entry which is preliminary data.</text>
</comment>